<feature type="compositionally biased region" description="Basic and acidic residues" evidence="1">
    <location>
        <begin position="574"/>
        <end position="587"/>
    </location>
</feature>
<feature type="region of interest" description="Disordered" evidence="1">
    <location>
        <begin position="422"/>
        <end position="587"/>
    </location>
</feature>
<organism evidence="2 3">
    <name type="scientific">Neonectria ditissima</name>
    <dbReference type="NCBI Taxonomy" id="78410"/>
    <lineage>
        <taxon>Eukaryota</taxon>
        <taxon>Fungi</taxon>
        <taxon>Dikarya</taxon>
        <taxon>Ascomycota</taxon>
        <taxon>Pezizomycotina</taxon>
        <taxon>Sordariomycetes</taxon>
        <taxon>Hypocreomycetidae</taxon>
        <taxon>Hypocreales</taxon>
        <taxon>Nectriaceae</taxon>
        <taxon>Neonectria</taxon>
    </lineage>
</organism>
<name>A0A0P7AKF4_9HYPO</name>
<evidence type="ECO:0000313" key="2">
    <source>
        <dbReference type="EMBL" id="KPM34272.1"/>
    </source>
</evidence>
<feature type="compositionally biased region" description="Acidic residues" evidence="1">
    <location>
        <begin position="459"/>
        <end position="529"/>
    </location>
</feature>
<evidence type="ECO:0000313" key="3">
    <source>
        <dbReference type="Proteomes" id="UP000050424"/>
    </source>
</evidence>
<dbReference type="OrthoDB" id="5419928at2759"/>
<keyword evidence="3" id="KW-1185">Reference proteome</keyword>
<sequence>MILFGALTGPPEDIVTPDEEDPSFVQYRHMKVANKAMAEHEGANTPFVHVNADDVGRRLFNIAVRGYKPVGDQFRPLKPGDIFFTSSRAPPGISFPLLPIEQIRNGRWRTQTFLNFETLCHQKLVREGGRPWYKIALLGDVFTHPVAYGNMLKFWQGELPHLNKNWWLVFGAQLARWEAFRRHQVAMRRVFRREFEQYQSQVLDRLVMDNSETDPASLNLVMAIDRQDKVTTWMEYLSFELKLYDEHTDYNRWTSRYEREWRELKEELKLNSDKVREYFESTNYTFFIGVEAVRLRKALETASSQLLVSQRDVMDPASTGSAPFDRLRDAQLSVDRITVSSLKLERETTRINQYLATTLDYRVSRRRARRLELLLHWIREQLPVVKHEVMVRGAPRATEHLEHHDPQHALAKAVEGLRNLNTPRSTLTCNDEASLMGSSGTSTREGSLAPTIFSSVEADVTDEEPDDEPNDEPNDDEFYEDEEDDEEHEEHDEEDGDRYYVEDGDDVEDQDDGDEEEDEDDDEDDDDGDSNSGVLGLTRLASTLPSSSYSTQDTGDVEEASSSMAPSGTLKRCRCGDDTEDGEAKRPRIDLWTLSPTGRDMPGTNDRYGHVPYMTPSGELHPKYKYLAEVEKYIIKFGIRKCKHPNHPNCKYDLY</sequence>
<reference evidence="2 3" key="1">
    <citation type="submission" date="2015-09" db="EMBL/GenBank/DDBJ databases">
        <title>Draft genome of a European isolate of the apple canker pathogen Neonectria ditissima.</title>
        <authorList>
            <person name="Gomez-Cortecero A."/>
            <person name="Harrison R.J."/>
            <person name="Armitage A.D."/>
        </authorList>
    </citation>
    <scope>NUCLEOTIDE SEQUENCE [LARGE SCALE GENOMIC DNA]</scope>
    <source>
        <strain evidence="2 3">R09/05</strain>
    </source>
</reference>
<dbReference type="EMBL" id="LKCW01000366">
    <property type="protein sequence ID" value="KPM34272.1"/>
    <property type="molecule type" value="Genomic_DNA"/>
</dbReference>
<proteinExistence type="predicted"/>
<dbReference type="AlphaFoldDB" id="A0A0P7AKF4"/>
<dbReference type="Proteomes" id="UP000050424">
    <property type="component" value="Unassembled WGS sequence"/>
</dbReference>
<comment type="caution">
    <text evidence="2">The sequence shown here is derived from an EMBL/GenBank/DDBJ whole genome shotgun (WGS) entry which is preliminary data.</text>
</comment>
<dbReference type="STRING" id="78410.A0A0P7AKF4"/>
<evidence type="ECO:0000256" key="1">
    <source>
        <dbReference type="SAM" id="MobiDB-lite"/>
    </source>
</evidence>
<protein>
    <submittedName>
        <fullName evidence="2">Uncharacterized protein</fullName>
    </submittedName>
</protein>
<feature type="compositionally biased region" description="Polar residues" evidence="1">
    <location>
        <begin position="422"/>
        <end position="445"/>
    </location>
</feature>
<accession>A0A0P7AKF4</accession>
<gene>
    <name evidence="2" type="ORF">AK830_g12303</name>
</gene>
<feature type="compositionally biased region" description="Polar residues" evidence="1">
    <location>
        <begin position="540"/>
        <end position="566"/>
    </location>
</feature>